<proteinExistence type="predicted"/>
<organism evidence="3 4">
    <name type="scientific">Rhodoferax antarcticus ANT.BR</name>
    <dbReference type="NCBI Taxonomy" id="1111071"/>
    <lineage>
        <taxon>Bacteria</taxon>
        <taxon>Pseudomonadati</taxon>
        <taxon>Pseudomonadota</taxon>
        <taxon>Betaproteobacteria</taxon>
        <taxon>Burkholderiales</taxon>
        <taxon>Comamonadaceae</taxon>
        <taxon>Rhodoferax</taxon>
    </lineage>
</organism>
<dbReference type="EMBL" id="MSYM01000008">
    <property type="protein sequence ID" value="OLP07270.1"/>
    <property type="molecule type" value="Genomic_DNA"/>
</dbReference>
<feature type="signal peptide" evidence="1">
    <location>
        <begin position="1"/>
        <end position="22"/>
    </location>
</feature>
<dbReference type="RefSeq" id="WP_075585625.1">
    <property type="nucleotide sequence ID" value="NZ_MSYM01000008.1"/>
</dbReference>
<dbReference type="Proteomes" id="UP000185911">
    <property type="component" value="Unassembled WGS sequence"/>
</dbReference>
<evidence type="ECO:0000256" key="1">
    <source>
        <dbReference type="SAM" id="SignalP"/>
    </source>
</evidence>
<sequence length="311" mass="31702">MKKSLTKSVIAAALALPALAFAGATPITFDVNGAAAGGAYSIDVLDWAPGNALAVGGAPFGGTLGVGYQTQLLYQANFSAASLNGTNVVAAGINSQHFSVVAGVKEKVAATGPGSVQFTMDDVAALSSTNFFYMYANGLTAGNNLTGKGFTAGTMIMSGYITSINSSNYSTLGDVGNLDNFGANDYVGIQSLIGSGSTDLTARINFADANYFPDLNLASMVFAFSNTSQVTPFAQVNPSAAFSSDGILNGNLASNIGLVNGANFTSQQAYNFQFQADGNSSFSVPEPDSLALFGLALGFAGLLGRRRAKKA</sequence>
<gene>
    <name evidence="3" type="ORF">BLL52_1100</name>
</gene>
<reference evidence="3 4" key="1">
    <citation type="submission" date="2017-01" db="EMBL/GenBank/DDBJ databases">
        <title>Genome sequence of Rhodoferax antarcticus ANT.BR, a psychrophilic purple nonsulfur bacterium from an Antarctic microbial mat.</title>
        <authorList>
            <person name="Baker J."/>
            <person name="Riester C."/>
            <person name="Skinner B."/>
            <person name="Newell A."/>
            <person name="Swingley W."/>
            <person name="Madigan M."/>
            <person name="Jung D."/>
            <person name="Asao M."/>
            <person name="Chen M."/>
            <person name="Loughlin P."/>
            <person name="Pan H."/>
            <person name="Lin S."/>
            <person name="Li N."/>
            <person name="Shaw J."/>
            <person name="Prado M."/>
            <person name="Sherman C."/>
            <person name="Li X."/>
            <person name="Tang J."/>
            <person name="Blankenship R."/>
            <person name="Zhao T."/>
            <person name="Touchman J."/>
            <person name="Sattley M."/>
        </authorList>
    </citation>
    <scope>NUCLEOTIDE SEQUENCE [LARGE SCALE GENOMIC DNA]</scope>
    <source>
        <strain evidence="3 4">ANT.BR</strain>
    </source>
</reference>
<dbReference type="STRING" id="81479.RA876_00215"/>
<feature type="domain" description="Ice-binding protein C-terminal" evidence="2">
    <location>
        <begin position="283"/>
        <end position="307"/>
    </location>
</feature>
<evidence type="ECO:0000313" key="4">
    <source>
        <dbReference type="Proteomes" id="UP000185911"/>
    </source>
</evidence>
<dbReference type="Pfam" id="PF07589">
    <property type="entry name" value="PEP-CTERM"/>
    <property type="match status" value="1"/>
</dbReference>
<evidence type="ECO:0000259" key="2">
    <source>
        <dbReference type="Pfam" id="PF07589"/>
    </source>
</evidence>
<protein>
    <submittedName>
        <fullName evidence="3">Exosortase interaction domain protein</fullName>
    </submittedName>
</protein>
<dbReference type="InterPro" id="IPR013424">
    <property type="entry name" value="Ice-binding_C"/>
</dbReference>
<feature type="chain" id="PRO_5013022871" evidence="1">
    <location>
        <begin position="23"/>
        <end position="311"/>
    </location>
</feature>
<dbReference type="AlphaFoldDB" id="A0A1Q8YHA1"/>
<keyword evidence="1" id="KW-0732">Signal</keyword>
<evidence type="ECO:0000313" key="3">
    <source>
        <dbReference type="EMBL" id="OLP07270.1"/>
    </source>
</evidence>
<comment type="caution">
    <text evidence="3">The sequence shown here is derived from an EMBL/GenBank/DDBJ whole genome shotgun (WGS) entry which is preliminary data.</text>
</comment>
<dbReference type="NCBIfam" id="TIGR02595">
    <property type="entry name" value="PEP_CTERM"/>
    <property type="match status" value="1"/>
</dbReference>
<accession>A0A1Q8YHA1</accession>
<name>A0A1Q8YHA1_9BURK</name>
<keyword evidence="4" id="KW-1185">Reference proteome</keyword>